<organism evidence="2 3">
    <name type="scientific">Candidatus Scalindua rubra</name>
    <dbReference type="NCBI Taxonomy" id="1872076"/>
    <lineage>
        <taxon>Bacteria</taxon>
        <taxon>Pseudomonadati</taxon>
        <taxon>Planctomycetota</taxon>
        <taxon>Candidatus Brocadiia</taxon>
        <taxon>Candidatus Brocadiales</taxon>
        <taxon>Candidatus Scalinduaceae</taxon>
        <taxon>Candidatus Scalindua</taxon>
    </lineage>
</organism>
<proteinExistence type="predicted"/>
<dbReference type="CDD" id="cd01297">
    <property type="entry name" value="D-aminoacylase"/>
    <property type="match status" value="1"/>
</dbReference>
<name>A0A1E3X6B8_9BACT</name>
<reference evidence="2 3" key="1">
    <citation type="submission" date="2016-07" db="EMBL/GenBank/DDBJ databases">
        <title>Draft genome of Scalindua rubra, obtained from a brine-seawater interface in the Red Sea, sheds light on salt adaptation in anammox bacteria.</title>
        <authorList>
            <person name="Speth D.R."/>
            <person name="Lagkouvardos I."/>
            <person name="Wang Y."/>
            <person name="Qian P.-Y."/>
            <person name="Dutilh B.E."/>
            <person name="Jetten M.S."/>
        </authorList>
    </citation>
    <scope>NUCLEOTIDE SEQUENCE [LARGE SCALE GENOMIC DNA]</scope>
    <source>
        <strain evidence="2">BSI-1</strain>
    </source>
</reference>
<dbReference type="PANTHER" id="PTHR11647:SF1">
    <property type="entry name" value="COLLAPSIN RESPONSE MEDIATOR PROTEIN"/>
    <property type="match status" value="1"/>
</dbReference>
<protein>
    <submittedName>
        <fullName evidence="2">N-acyl-D-amino-acid deacylase</fullName>
    </submittedName>
</protein>
<dbReference type="InterPro" id="IPR032466">
    <property type="entry name" value="Metal_Hydrolase"/>
</dbReference>
<feature type="domain" description="Amidohydrolase 3" evidence="1">
    <location>
        <begin position="420"/>
        <end position="510"/>
    </location>
</feature>
<dbReference type="GO" id="GO:0016811">
    <property type="term" value="F:hydrolase activity, acting on carbon-nitrogen (but not peptide) bonds, in linear amides"/>
    <property type="evidence" value="ECO:0007669"/>
    <property type="project" value="InterPro"/>
</dbReference>
<gene>
    <name evidence="2" type="ORF">SCARUB_03782</name>
</gene>
<dbReference type="InterPro" id="IPR023100">
    <property type="entry name" value="D-aminoacylase_insert_dom_sf"/>
</dbReference>
<dbReference type="InterPro" id="IPR050378">
    <property type="entry name" value="Metallo-dep_Hydrolases_sf"/>
</dbReference>
<evidence type="ECO:0000313" key="3">
    <source>
        <dbReference type="Proteomes" id="UP000094056"/>
    </source>
</evidence>
<dbReference type="InterPro" id="IPR011059">
    <property type="entry name" value="Metal-dep_hydrolase_composite"/>
</dbReference>
<dbReference type="SUPFAM" id="SSF51338">
    <property type="entry name" value="Composite domain of metallo-dependent hydrolases"/>
    <property type="match status" value="1"/>
</dbReference>
<comment type="caution">
    <text evidence="2">The sequence shown here is derived from an EMBL/GenBank/DDBJ whole genome shotgun (WGS) entry which is preliminary data.</text>
</comment>
<evidence type="ECO:0000313" key="2">
    <source>
        <dbReference type="EMBL" id="ODS31099.1"/>
    </source>
</evidence>
<dbReference type="Pfam" id="PF07969">
    <property type="entry name" value="Amidohydro_3"/>
    <property type="match status" value="2"/>
</dbReference>
<dbReference type="Gene3D" id="2.30.40.10">
    <property type="entry name" value="Urease, subunit C, domain 1"/>
    <property type="match status" value="1"/>
</dbReference>
<dbReference type="GO" id="GO:0016812">
    <property type="term" value="F:hydrolase activity, acting on carbon-nitrogen (but not peptide) bonds, in cyclic amides"/>
    <property type="evidence" value="ECO:0007669"/>
    <property type="project" value="TreeGrafter"/>
</dbReference>
<feature type="domain" description="Amidohydrolase 3" evidence="1">
    <location>
        <begin position="48"/>
        <end position="113"/>
    </location>
</feature>
<dbReference type="EMBL" id="MAYW01000144">
    <property type="protein sequence ID" value="ODS31099.1"/>
    <property type="molecule type" value="Genomic_DNA"/>
</dbReference>
<dbReference type="AlphaFoldDB" id="A0A1E3X6B8"/>
<dbReference type="Proteomes" id="UP000094056">
    <property type="component" value="Unassembled WGS sequence"/>
</dbReference>
<dbReference type="PANTHER" id="PTHR11647">
    <property type="entry name" value="HYDRANTOINASE/DIHYDROPYRIMIDINASE FAMILY MEMBER"/>
    <property type="match status" value="1"/>
</dbReference>
<evidence type="ECO:0000259" key="1">
    <source>
        <dbReference type="Pfam" id="PF07969"/>
    </source>
</evidence>
<accession>A0A1E3X6B8</accession>
<dbReference type="Gene3D" id="3.30.1490.130">
    <property type="entry name" value="D-aminoacylase. Domain 3"/>
    <property type="match status" value="1"/>
</dbReference>
<dbReference type="GO" id="GO:0005829">
    <property type="term" value="C:cytosol"/>
    <property type="evidence" value="ECO:0007669"/>
    <property type="project" value="TreeGrafter"/>
</dbReference>
<dbReference type="Gene3D" id="3.20.20.140">
    <property type="entry name" value="Metal-dependent hydrolases"/>
    <property type="match status" value="1"/>
</dbReference>
<dbReference type="PATRIC" id="fig|1872076.5.peg.4512"/>
<dbReference type="SUPFAM" id="SSF51556">
    <property type="entry name" value="Metallo-dependent hydrolases"/>
    <property type="match status" value="1"/>
</dbReference>
<sequence length="527" mass="59562">MTRDFDLVIKNGIVVDGTGSVKRVTDIGIQGDKISYMGTINRPLDRYVIDATGHIVAPGFIDIHSHSDFFWLISPKSESKIYDGVTTEICGNCGISAFPLDDQLLESKRKGYSKFGLDINWQTAEDFFKRANEVKGSINRGFLVGHGNIRACVLGYEDREPDKSELVKMEKELQNAMESGAFGMSSGLVYPPGCYASTFELVELCKIVRKYNGIYATHIRGEGDKIEAALTETINISRESGVNTQVSHIKTWGEKNWGKLDKIKKILDDARSEGMEITCDRYPYIASATDLDVVLPSWVYEGGAVEEKKRLRSPFYRERIIKEMEREGKNQEFWGTIMISSVYNKKRSYEGKTIAEIAKTLRVSPLEFVLDLLYEEDCKVSALFFNMSEENLTKILNWDFVMIGSDSSLRSIKGVLNFGKPHPRGYGTFSRVIRKYVNEKLVFSIEEAIYKMTGFPAQKLRLKNRGILKEGFFADITIFDQKSIKEKATFTNPHNYSVGIKNVIVNGKLTIDDGKHTDVMNGEILKK</sequence>
<dbReference type="InterPro" id="IPR013108">
    <property type="entry name" value="Amidohydro_3"/>
</dbReference>